<organism evidence="2 3">
    <name type="scientific">Aquimarina algiphila</name>
    <dbReference type="NCBI Taxonomy" id="2047982"/>
    <lineage>
        <taxon>Bacteria</taxon>
        <taxon>Pseudomonadati</taxon>
        <taxon>Bacteroidota</taxon>
        <taxon>Flavobacteriia</taxon>
        <taxon>Flavobacteriales</taxon>
        <taxon>Flavobacteriaceae</taxon>
        <taxon>Aquimarina</taxon>
    </lineage>
</organism>
<feature type="signal peptide" evidence="1">
    <location>
        <begin position="1"/>
        <end position="21"/>
    </location>
</feature>
<sequence length="461" mass="54930">MKTYLLILFFALSTLSCFSQKMTFNVDFSKNYATLDFLNNLSPNYPSNPYKEVFKNSKYDTKKYRDLIDHFAKINIFYQYEYPQYPYGNKIGGNTYFILGRNLIESKDLNEFKRKSFGIIPNHDLNKLYKILLEFQPIYDELVFEPCRLKFNQQIEKTRELISKVDIDKLFKQTIKFHESNWDFSIPFKLSMYPIPNARKRGFNATAFYNIAIAGIPQGFEDFEELLAVLFHESSHIVYDEQSLSVKKDIESWFKNNSSKSSNYAQLLFNEAITTSIANGYLYQELTGKLPEGNWYRNKFISNMAQKIYPLVEKYFDKNRTIDQDFINEYIAVFDKEFPSWMEDIDFVLMQRFVISENKEAYKKLLKNHRYSNINEYEYKLDALTIEKMKTHPITKIILVTDKNQHKLDLIKESFEELKEWKPDVSFEFTYIKFLKDKTYLIIINSHSEDISMLMESLSFQ</sequence>
<proteinExistence type="predicted"/>
<feature type="chain" id="PRO_5021738902" description="DUF4932 domain-containing protein" evidence="1">
    <location>
        <begin position="22"/>
        <end position="461"/>
    </location>
</feature>
<evidence type="ECO:0000256" key="1">
    <source>
        <dbReference type="SAM" id="SignalP"/>
    </source>
</evidence>
<dbReference type="Proteomes" id="UP000318833">
    <property type="component" value="Unassembled WGS sequence"/>
</dbReference>
<evidence type="ECO:0008006" key="4">
    <source>
        <dbReference type="Google" id="ProtNLM"/>
    </source>
</evidence>
<keyword evidence="1" id="KW-0732">Signal</keyword>
<dbReference type="EMBL" id="VLNR01000034">
    <property type="protein sequence ID" value="TSE07329.1"/>
    <property type="molecule type" value="Genomic_DNA"/>
</dbReference>
<dbReference type="RefSeq" id="WP_143917180.1">
    <property type="nucleotide sequence ID" value="NZ_CANMIK010000040.1"/>
</dbReference>
<reference evidence="2 3" key="1">
    <citation type="submission" date="2019-07" db="EMBL/GenBank/DDBJ databases">
        <title>The draft genome sequence of Aquimarina algiphila M91.</title>
        <authorList>
            <person name="Meng X."/>
        </authorList>
    </citation>
    <scope>NUCLEOTIDE SEQUENCE [LARGE SCALE GENOMIC DNA]</scope>
    <source>
        <strain evidence="2 3">M91</strain>
    </source>
</reference>
<gene>
    <name evidence="2" type="ORF">FOF46_16225</name>
</gene>
<dbReference type="PROSITE" id="PS51257">
    <property type="entry name" value="PROKAR_LIPOPROTEIN"/>
    <property type="match status" value="1"/>
</dbReference>
<comment type="caution">
    <text evidence="2">The sequence shown here is derived from an EMBL/GenBank/DDBJ whole genome shotgun (WGS) entry which is preliminary data.</text>
</comment>
<evidence type="ECO:0000313" key="2">
    <source>
        <dbReference type="EMBL" id="TSE07329.1"/>
    </source>
</evidence>
<evidence type="ECO:0000313" key="3">
    <source>
        <dbReference type="Proteomes" id="UP000318833"/>
    </source>
</evidence>
<dbReference type="AlphaFoldDB" id="A0A554VIB1"/>
<accession>A0A554VIB1</accession>
<keyword evidence="3" id="KW-1185">Reference proteome</keyword>
<dbReference type="OrthoDB" id="861310at2"/>
<protein>
    <recommendedName>
        <fullName evidence="4">DUF4932 domain-containing protein</fullName>
    </recommendedName>
</protein>
<name>A0A554VIB1_9FLAO</name>